<dbReference type="GeneTree" id="ENSGT00980000202162"/>
<sequence length="137" mass="16171">MRNLRVFKICYGVINHSIYSNGYERFLNRHQLQPVYGIKDNFKSEMLKRCIPVKNRPVHTFVEATEEQLRAICGSQNNKADCMSKRSFTVYNIRRKPNNYYTNKAKVTIQAKIVVTCENNYPVHFVCLFISPEQTNW</sequence>
<evidence type="ECO:0000259" key="1">
    <source>
        <dbReference type="SMART" id="SM00092"/>
    </source>
</evidence>
<reference evidence="2" key="2">
    <citation type="submission" date="2025-08" db="UniProtKB">
        <authorList>
            <consortium name="Ensembl"/>
        </authorList>
    </citation>
    <scope>IDENTIFICATION</scope>
</reference>
<dbReference type="SUPFAM" id="SSF54076">
    <property type="entry name" value="RNase A-like"/>
    <property type="match status" value="1"/>
</dbReference>
<dbReference type="SMART" id="SM00092">
    <property type="entry name" value="RNAse_Pc"/>
    <property type="match status" value="1"/>
</dbReference>
<dbReference type="AlphaFoldDB" id="A0A8C4X3W7"/>
<feature type="domain" description="Ribonuclease A-domain" evidence="1">
    <location>
        <begin position="19"/>
        <end position="129"/>
    </location>
</feature>
<dbReference type="InterPro" id="IPR036816">
    <property type="entry name" value="RNaseA-like_dom_sf"/>
</dbReference>
<dbReference type="Proteomes" id="UP000694620">
    <property type="component" value="Chromosome 5"/>
</dbReference>
<name>A0A8C4X3W7_ERPCA</name>
<accession>A0A8C4X3W7</accession>
<keyword evidence="3" id="KW-1185">Reference proteome</keyword>
<proteinExistence type="predicted"/>
<evidence type="ECO:0000313" key="2">
    <source>
        <dbReference type="Ensembl" id="ENSECRP00000002910.1"/>
    </source>
</evidence>
<evidence type="ECO:0000313" key="3">
    <source>
        <dbReference type="Proteomes" id="UP000694620"/>
    </source>
</evidence>
<dbReference type="Gene3D" id="3.10.130.10">
    <property type="entry name" value="Ribonuclease A-like domain"/>
    <property type="match status" value="1"/>
</dbReference>
<reference evidence="2" key="3">
    <citation type="submission" date="2025-09" db="UniProtKB">
        <authorList>
            <consortium name="Ensembl"/>
        </authorList>
    </citation>
    <scope>IDENTIFICATION</scope>
</reference>
<dbReference type="InterPro" id="IPR023412">
    <property type="entry name" value="RNaseA_domain"/>
</dbReference>
<dbReference type="Ensembl" id="ENSECRT00000002958.1">
    <property type="protein sequence ID" value="ENSECRP00000002910.1"/>
    <property type="gene ID" value="ENSECRG00000001989.1"/>
</dbReference>
<reference evidence="2" key="1">
    <citation type="submission" date="2021-06" db="EMBL/GenBank/DDBJ databases">
        <authorList>
            <consortium name="Wellcome Sanger Institute Data Sharing"/>
        </authorList>
    </citation>
    <scope>NUCLEOTIDE SEQUENCE [LARGE SCALE GENOMIC DNA]</scope>
</reference>
<organism evidence="2 3">
    <name type="scientific">Erpetoichthys calabaricus</name>
    <name type="common">Rope fish</name>
    <name type="synonym">Calamoichthys calabaricus</name>
    <dbReference type="NCBI Taxonomy" id="27687"/>
    <lineage>
        <taxon>Eukaryota</taxon>
        <taxon>Metazoa</taxon>
        <taxon>Chordata</taxon>
        <taxon>Craniata</taxon>
        <taxon>Vertebrata</taxon>
        <taxon>Euteleostomi</taxon>
        <taxon>Actinopterygii</taxon>
        <taxon>Polypteriformes</taxon>
        <taxon>Polypteridae</taxon>
        <taxon>Erpetoichthys</taxon>
    </lineage>
</organism>
<protein>
    <recommendedName>
        <fullName evidence="1">Ribonuclease A-domain domain-containing protein</fullName>
    </recommendedName>
</protein>